<dbReference type="Pfam" id="PF14428">
    <property type="entry name" value="DddA-like"/>
    <property type="match status" value="1"/>
</dbReference>
<sequence>MADARERIAALPVTSQARGEWVQDSGDTLRVGSGNSDTHYEPTNRYLRDHHGPRAARLATHVEIKIAAAMRRDGLTDETVVMDRTVCGTRDNGRTKPLTCDKYLPRVLPPGGRL</sequence>
<feature type="compositionally biased region" description="Basic and acidic residues" evidence="1">
    <location>
        <begin position="38"/>
        <end position="48"/>
    </location>
</feature>
<evidence type="ECO:0000313" key="3">
    <source>
        <dbReference type="Proteomes" id="UP001500653"/>
    </source>
</evidence>
<dbReference type="RefSeq" id="WP_253865122.1">
    <property type="nucleotide sequence ID" value="NZ_BAAALN010000019.1"/>
</dbReference>
<organism evidence="2 3">
    <name type="scientific">Prauserella halophila</name>
    <dbReference type="NCBI Taxonomy" id="185641"/>
    <lineage>
        <taxon>Bacteria</taxon>
        <taxon>Bacillati</taxon>
        <taxon>Actinomycetota</taxon>
        <taxon>Actinomycetes</taxon>
        <taxon>Pseudonocardiales</taxon>
        <taxon>Pseudonocardiaceae</taxon>
        <taxon>Prauserella</taxon>
    </lineage>
</organism>
<name>A0ABP4HAF8_9PSEU</name>
<dbReference type="InterPro" id="IPR032724">
    <property type="entry name" value="SCP1.201-like"/>
</dbReference>
<dbReference type="Proteomes" id="UP001500653">
    <property type="component" value="Unassembled WGS sequence"/>
</dbReference>
<proteinExistence type="predicted"/>
<feature type="region of interest" description="Disordered" evidence="1">
    <location>
        <begin position="19"/>
        <end position="48"/>
    </location>
</feature>
<accession>A0ABP4HAF8</accession>
<dbReference type="EMBL" id="BAAALN010000019">
    <property type="protein sequence ID" value="GAA1253199.1"/>
    <property type="molecule type" value="Genomic_DNA"/>
</dbReference>
<protein>
    <submittedName>
        <fullName evidence="2">Uncharacterized protein</fullName>
    </submittedName>
</protein>
<comment type="caution">
    <text evidence="2">The sequence shown here is derived from an EMBL/GenBank/DDBJ whole genome shotgun (WGS) entry which is preliminary data.</text>
</comment>
<evidence type="ECO:0000256" key="1">
    <source>
        <dbReference type="SAM" id="MobiDB-lite"/>
    </source>
</evidence>
<keyword evidence="3" id="KW-1185">Reference proteome</keyword>
<evidence type="ECO:0000313" key="2">
    <source>
        <dbReference type="EMBL" id="GAA1253199.1"/>
    </source>
</evidence>
<reference evidence="3" key="1">
    <citation type="journal article" date="2019" name="Int. J. Syst. Evol. Microbiol.">
        <title>The Global Catalogue of Microorganisms (GCM) 10K type strain sequencing project: providing services to taxonomists for standard genome sequencing and annotation.</title>
        <authorList>
            <consortium name="The Broad Institute Genomics Platform"/>
            <consortium name="The Broad Institute Genome Sequencing Center for Infectious Disease"/>
            <person name="Wu L."/>
            <person name="Ma J."/>
        </authorList>
    </citation>
    <scope>NUCLEOTIDE SEQUENCE [LARGE SCALE GENOMIC DNA]</scope>
    <source>
        <strain evidence="3">JCM 13023</strain>
    </source>
</reference>
<gene>
    <name evidence="2" type="ORF">GCM10009676_45330</name>
</gene>